<dbReference type="STRING" id="295108.HT99x_01195"/>
<dbReference type="EMBL" id="LKAJ01000003">
    <property type="protein sequence ID" value="KRG22001.1"/>
    <property type="molecule type" value="Genomic_DNA"/>
</dbReference>
<dbReference type="Proteomes" id="UP000051497">
    <property type="component" value="Unassembled WGS sequence"/>
</dbReference>
<protein>
    <submittedName>
        <fullName evidence="1">Uncharacterized protein</fullName>
    </submittedName>
</protein>
<dbReference type="RefSeq" id="WP_075065809.1">
    <property type="nucleotide sequence ID" value="NZ_LKAJ02000001.1"/>
</dbReference>
<gene>
    <name evidence="2" type="ORF">HT99x_002630</name>
    <name evidence="1" type="ORF">HT99x_01195</name>
</gene>
<dbReference type="EMBL" id="LKAJ02000001">
    <property type="protein sequence ID" value="MCS5710310.1"/>
    <property type="molecule type" value="Genomic_DNA"/>
</dbReference>
<accession>A0A0Q9YZ50</accession>
<evidence type="ECO:0000313" key="2">
    <source>
        <dbReference type="EMBL" id="MCS5710310.1"/>
    </source>
</evidence>
<reference evidence="2" key="2">
    <citation type="journal article" date="2016" name="Genome Announc.">
        <title>Draft Genome Sequences of Two Novel Amoeba-Resistant Intranuclear Bacteria, 'Candidatus Berkiella cookevillensis' and 'Candidatus Berkiella aquae'.</title>
        <authorList>
            <person name="Mehari Y.T."/>
            <person name="Arivett B.A."/>
            <person name="Farone A.L."/>
            <person name="Gunderson J.H."/>
            <person name="Farone M.B."/>
        </authorList>
    </citation>
    <scope>NUCLEOTIDE SEQUENCE</scope>
    <source>
        <strain evidence="2">HT99</strain>
    </source>
</reference>
<sequence length="149" mass="16825">MSTYIANEILINASRVKPDHRPDIHEFVLNENLHVIECVHVESLAEGIVYPIHDFRVTLHGVLFELNHVRVNPRLDNTFMIAQLTKALADIGVNVYNTPSSDAMAVCYRPLGEITENVRFYFNESGSCVFLCPNAKLRAVPSPKHIHFG</sequence>
<name>A0A0Q9YZ50_9GAMM</name>
<dbReference type="OrthoDB" id="9836580at2"/>
<evidence type="ECO:0000313" key="3">
    <source>
        <dbReference type="Proteomes" id="UP000051497"/>
    </source>
</evidence>
<evidence type="ECO:0000313" key="1">
    <source>
        <dbReference type="EMBL" id="KRG22001.1"/>
    </source>
</evidence>
<reference evidence="2" key="3">
    <citation type="submission" date="2021-06" db="EMBL/GenBank/DDBJ databases">
        <title>Genomic Description and Analysis of Intracellular Bacteria, Candidatus Berkiella cookevillensis and Candidatus Berkiella aquae.</title>
        <authorList>
            <person name="Kidane D.T."/>
            <person name="Mehari Y.T."/>
            <person name="Rice F.C."/>
            <person name="Arivett B.A."/>
            <person name="Farone A.L."/>
            <person name="Berk S.G."/>
            <person name="Farone M.B."/>
        </authorList>
    </citation>
    <scope>NUCLEOTIDE SEQUENCE</scope>
    <source>
        <strain evidence="2">HT99</strain>
    </source>
</reference>
<reference evidence="1" key="1">
    <citation type="submission" date="2015-09" db="EMBL/GenBank/DDBJ databases">
        <title>Draft Genome Sequences of Two Novel Amoeba-resistant Intranuclear Bacteria, Candidatus Berkiella cookevillensis and Candidatus Berkiella aquae.</title>
        <authorList>
            <person name="Mehari Y.T."/>
            <person name="Arivett B.A."/>
            <person name="Farone A.L."/>
            <person name="Gunderson J.H."/>
            <person name="Farone M.B."/>
        </authorList>
    </citation>
    <scope>NUCLEOTIDE SEQUENCE [LARGE SCALE GENOMIC DNA]</scope>
    <source>
        <strain evidence="1">HT99</strain>
    </source>
</reference>
<keyword evidence="3" id="KW-1185">Reference proteome</keyword>
<proteinExistence type="predicted"/>
<organism evidence="1">
    <name type="scientific">Candidatus Berkiella aquae</name>
    <dbReference type="NCBI Taxonomy" id="295108"/>
    <lineage>
        <taxon>Bacteria</taxon>
        <taxon>Pseudomonadati</taxon>
        <taxon>Pseudomonadota</taxon>
        <taxon>Gammaproteobacteria</taxon>
        <taxon>Candidatus Berkiellales</taxon>
        <taxon>Candidatus Berkiellaceae</taxon>
        <taxon>Candidatus Berkiella</taxon>
    </lineage>
</organism>
<comment type="caution">
    <text evidence="1">The sequence shown here is derived from an EMBL/GenBank/DDBJ whole genome shotgun (WGS) entry which is preliminary data.</text>
</comment>
<dbReference type="AlphaFoldDB" id="A0A0Q9YZ50"/>